<reference evidence="1" key="2">
    <citation type="journal article" date="2022" name="New Phytol.">
        <title>Evolutionary transition to the ectomycorrhizal habit in the genomes of a hyperdiverse lineage of mushroom-forming fungi.</title>
        <authorList>
            <person name="Looney B."/>
            <person name="Miyauchi S."/>
            <person name="Morin E."/>
            <person name="Drula E."/>
            <person name="Courty P.E."/>
            <person name="Kohler A."/>
            <person name="Kuo A."/>
            <person name="LaButti K."/>
            <person name="Pangilinan J."/>
            <person name="Lipzen A."/>
            <person name="Riley R."/>
            <person name="Andreopoulos W."/>
            <person name="He G."/>
            <person name="Johnson J."/>
            <person name="Nolan M."/>
            <person name="Tritt A."/>
            <person name="Barry K.W."/>
            <person name="Grigoriev I.V."/>
            <person name="Nagy L.G."/>
            <person name="Hibbett D."/>
            <person name="Henrissat B."/>
            <person name="Matheny P.B."/>
            <person name="Labbe J."/>
            <person name="Martin F.M."/>
        </authorList>
    </citation>
    <scope>NUCLEOTIDE SEQUENCE</scope>
    <source>
        <strain evidence="1">EC-137</strain>
    </source>
</reference>
<comment type="caution">
    <text evidence="1">The sequence shown here is derived from an EMBL/GenBank/DDBJ whole genome shotgun (WGS) entry which is preliminary data.</text>
</comment>
<keyword evidence="2" id="KW-1185">Reference proteome</keyword>
<accession>A0ACB8QKJ0</accession>
<proteinExistence type="predicted"/>
<reference evidence="1" key="1">
    <citation type="submission" date="2021-02" db="EMBL/GenBank/DDBJ databases">
        <authorList>
            <consortium name="DOE Joint Genome Institute"/>
            <person name="Ahrendt S."/>
            <person name="Looney B.P."/>
            <person name="Miyauchi S."/>
            <person name="Morin E."/>
            <person name="Drula E."/>
            <person name="Courty P.E."/>
            <person name="Chicoki N."/>
            <person name="Fauchery L."/>
            <person name="Kohler A."/>
            <person name="Kuo A."/>
            <person name="Labutti K."/>
            <person name="Pangilinan J."/>
            <person name="Lipzen A."/>
            <person name="Riley R."/>
            <person name="Andreopoulos W."/>
            <person name="He G."/>
            <person name="Johnson J."/>
            <person name="Barry K.W."/>
            <person name="Grigoriev I.V."/>
            <person name="Nagy L."/>
            <person name="Hibbett D."/>
            <person name="Henrissat B."/>
            <person name="Matheny P.B."/>
            <person name="Labbe J."/>
            <person name="Martin F."/>
        </authorList>
    </citation>
    <scope>NUCLEOTIDE SEQUENCE</scope>
    <source>
        <strain evidence="1">EC-137</strain>
    </source>
</reference>
<organism evidence="1 2">
    <name type="scientific">Vararia minispora EC-137</name>
    <dbReference type="NCBI Taxonomy" id="1314806"/>
    <lineage>
        <taxon>Eukaryota</taxon>
        <taxon>Fungi</taxon>
        <taxon>Dikarya</taxon>
        <taxon>Basidiomycota</taxon>
        <taxon>Agaricomycotina</taxon>
        <taxon>Agaricomycetes</taxon>
        <taxon>Russulales</taxon>
        <taxon>Lachnocladiaceae</taxon>
        <taxon>Vararia</taxon>
    </lineage>
</organism>
<gene>
    <name evidence="1" type="ORF">K488DRAFT_78627</name>
</gene>
<evidence type="ECO:0000313" key="1">
    <source>
        <dbReference type="EMBL" id="KAI0032220.1"/>
    </source>
</evidence>
<name>A0ACB8QKJ0_9AGAM</name>
<protein>
    <submittedName>
        <fullName evidence="1">Gaa1-like protein</fullName>
    </submittedName>
</protein>
<dbReference type="EMBL" id="MU273553">
    <property type="protein sequence ID" value="KAI0032220.1"/>
    <property type="molecule type" value="Genomic_DNA"/>
</dbReference>
<sequence length="622" mass="69237">MASLRQRMRRMIKGDPIARLKRRRKTATAVYSNHAIIQTALLVIGLAWMLIIPSDAPAQWTYIDENALQPGQVNTYWNWGDVGRADNYLRELEELRDRNASSRERAEYFSTEFAKLGLPTEIQQFNFTTSMSNFGGENSYAVFSAPRASGTEAIIISASWISHTGGYNLRGIATLMSLASFLKGYSHWSKNLIFVIPDGYLEGMQAWLCSYHGATQKTLDADPLNLPSGVVWTSLNIDYPGHSFSHLGVFREGINGRLPNQDLINSFRIISYTASVPVVLYDHIEPSEYPGRQQLNDFLPSWIPQSVLDNPSVLEYAYRARNVLKHFGYQARGKASGIHGLLHQYRIDAITLYAVPSNGPHGFYALGKILESTLRTMNNLLERLHASFFFYIMPNAGRFLKIGVYLPSAILVGAALMFGGLGEWTKAGWLEIVEVDGEKTRRQWVSRSRDLVPALQIVLATHILGAGTFWAVQRSLVIRSPSTYLPLIALVTMIAPLAILLLPVGRAADRAPLHMLLKATTLCLASTAISVTSVLNFSLASLLAIVFGIPLTFAGPACSFTARLLKYFFYAVLAVGWMWLHDEVRDALLQWEMLGVWLAPVVCMLYTPFMIQAGIASLYSLG</sequence>
<evidence type="ECO:0000313" key="2">
    <source>
        <dbReference type="Proteomes" id="UP000814128"/>
    </source>
</evidence>
<dbReference type="Proteomes" id="UP000814128">
    <property type="component" value="Unassembled WGS sequence"/>
</dbReference>